<dbReference type="PROSITE" id="PS00143">
    <property type="entry name" value="INSULINASE"/>
    <property type="match status" value="1"/>
</dbReference>
<sequence>MPEMTRRTTLCAAAALAAATPAARATAQTATPAAAPEAPLFGAKIWKLGNGLTVAYVENRRAPVIAQYLYYSAGAGEDPAGRSGVAHFLEHMMFKGSPHVPSGVLSRRVAREGGNDNAFTSRDVTAYYQQVEASRLPMIMQMEADRFAAALIPADELESERSVVLEERRQRTDSNPRARFQEAFRAALWGPQTWPGRPIIGWADEIRAITRDDLVGFHQHFYAPQNATLVISGAVPEDQVRALVEEHYGPVPTRAVRHRDRAAPPTAAHEPRLVTREPQAREALLLRAWMAPSLTTPRAEMSLPLEVLAHLLGGGQGSRLHAALVETGLAVSAGASYDSEAYGVTEFMVYAVPRRGVAPERLEEAANAAIGGLLQDGPTEAEVARSIRQLSAGSLMALDSFGAAPRMLGGVLAVGLPADVVEYWPSRIRGVTRDQVIAAGRAVMGEAANTTAWLLPEGA</sequence>
<protein>
    <submittedName>
        <fullName evidence="12">Insulinase family protein</fullName>
    </submittedName>
</protein>
<feature type="chain" id="PRO_5047252388" evidence="9">
    <location>
        <begin position="28"/>
        <end position="459"/>
    </location>
</feature>
<feature type="signal peptide" evidence="9">
    <location>
        <begin position="1"/>
        <end position="27"/>
    </location>
</feature>
<feature type="domain" description="Peptidase M16 N-terminal" evidence="10">
    <location>
        <begin position="54"/>
        <end position="190"/>
    </location>
</feature>
<keyword evidence="9" id="KW-0732">Signal</keyword>
<gene>
    <name evidence="12" type="ORF">KPL78_26720</name>
</gene>
<keyword evidence="3" id="KW-0645">Protease</keyword>
<accession>A0ABS7AGN4</accession>
<feature type="domain" description="Peptidase M16 C-terminal" evidence="11">
    <location>
        <begin position="209"/>
        <end position="390"/>
    </location>
</feature>
<proteinExistence type="inferred from homology"/>
<keyword evidence="13" id="KW-1185">Reference proteome</keyword>
<comment type="caution">
    <text evidence="12">The sequence shown here is derived from an EMBL/GenBank/DDBJ whole genome shotgun (WGS) entry which is preliminary data.</text>
</comment>
<evidence type="ECO:0000256" key="3">
    <source>
        <dbReference type="ARBA" id="ARBA00022670"/>
    </source>
</evidence>
<evidence type="ECO:0000256" key="4">
    <source>
        <dbReference type="ARBA" id="ARBA00022723"/>
    </source>
</evidence>
<evidence type="ECO:0000256" key="5">
    <source>
        <dbReference type="ARBA" id="ARBA00022801"/>
    </source>
</evidence>
<evidence type="ECO:0000313" key="13">
    <source>
        <dbReference type="Proteomes" id="UP001196565"/>
    </source>
</evidence>
<dbReference type="InterPro" id="IPR006311">
    <property type="entry name" value="TAT_signal"/>
</dbReference>
<dbReference type="PANTHER" id="PTHR43690">
    <property type="entry name" value="NARDILYSIN"/>
    <property type="match status" value="1"/>
</dbReference>
<dbReference type="PROSITE" id="PS51318">
    <property type="entry name" value="TAT"/>
    <property type="match status" value="1"/>
</dbReference>
<dbReference type="InterPro" id="IPR011249">
    <property type="entry name" value="Metalloenz_LuxS/M16"/>
</dbReference>
<keyword evidence="4" id="KW-0479">Metal-binding</keyword>
<evidence type="ECO:0000256" key="6">
    <source>
        <dbReference type="ARBA" id="ARBA00022833"/>
    </source>
</evidence>
<dbReference type="Gene3D" id="3.30.830.10">
    <property type="entry name" value="Metalloenzyme, LuxS/M16 peptidase-like"/>
    <property type="match status" value="2"/>
</dbReference>
<dbReference type="InterPro" id="IPR007863">
    <property type="entry name" value="Peptidase_M16_C"/>
</dbReference>
<evidence type="ECO:0000256" key="9">
    <source>
        <dbReference type="SAM" id="SignalP"/>
    </source>
</evidence>
<evidence type="ECO:0000256" key="1">
    <source>
        <dbReference type="ARBA" id="ARBA00001947"/>
    </source>
</evidence>
<dbReference type="Pfam" id="PF00675">
    <property type="entry name" value="Peptidase_M16"/>
    <property type="match status" value="1"/>
</dbReference>
<comment type="cofactor">
    <cofactor evidence="1">
        <name>Zn(2+)</name>
        <dbReference type="ChEBI" id="CHEBI:29105"/>
    </cofactor>
</comment>
<dbReference type="Proteomes" id="UP001196565">
    <property type="component" value="Unassembled WGS sequence"/>
</dbReference>
<dbReference type="Pfam" id="PF05193">
    <property type="entry name" value="Peptidase_M16_C"/>
    <property type="match status" value="1"/>
</dbReference>
<evidence type="ECO:0000259" key="11">
    <source>
        <dbReference type="Pfam" id="PF05193"/>
    </source>
</evidence>
<evidence type="ECO:0000259" key="10">
    <source>
        <dbReference type="Pfam" id="PF00675"/>
    </source>
</evidence>
<reference evidence="12 13" key="1">
    <citation type="submission" date="2021-07" db="EMBL/GenBank/DDBJ databases">
        <authorList>
            <person name="So Y."/>
        </authorList>
    </citation>
    <scope>NUCLEOTIDE SEQUENCE [LARGE SCALE GENOMIC DNA]</scope>
    <source>
        <strain evidence="12 13">HJA6</strain>
    </source>
</reference>
<keyword evidence="7" id="KW-0482">Metalloprotease</keyword>
<dbReference type="InterPro" id="IPR050626">
    <property type="entry name" value="Peptidase_M16"/>
</dbReference>
<keyword evidence="5" id="KW-0378">Hydrolase</keyword>
<dbReference type="InterPro" id="IPR001431">
    <property type="entry name" value="Pept_M16_Zn_BS"/>
</dbReference>
<evidence type="ECO:0000256" key="2">
    <source>
        <dbReference type="ARBA" id="ARBA00007261"/>
    </source>
</evidence>
<dbReference type="EMBL" id="JAHYBZ010000012">
    <property type="protein sequence ID" value="MBW6401473.1"/>
    <property type="molecule type" value="Genomic_DNA"/>
</dbReference>
<dbReference type="SUPFAM" id="SSF63411">
    <property type="entry name" value="LuxS/MPP-like metallohydrolase"/>
    <property type="match status" value="2"/>
</dbReference>
<organism evidence="12 13">
    <name type="scientific">Roseomonas alba</name>
    <dbReference type="NCBI Taxonomy" id="2846776"/>
    <lineage>
        <taxon>Bacteria</taxon>
        <taxon>Pseudomonadati</taxon>
        <taxon>Pseudomonadota</taxon>
        <taxon>Alphaproteobacteria</taxon>
        <taxon>Acetobacterales</taxon>
        <taxon>Roseomonadaceae</taxon>
        <taxon>Roseomonas</taxon>
    </lineage>
</organism>
<dbReference type="PANTHER" id="PTHR43690:SF17">
    <property type="entry name" value="PROTEIN YHJJ"/>
    <property type="match status" value="1"/>
</dbReference>
<evidence type="ECO:0000256" key="7">
    <source>
        <dbReference type="ARBA" id="ARBA00023049"/>
    </source>
</evidence>
<evidence type="ECO:0000256" key="8">
    <source>
        <dbReference type="RuleBase" id="RU004447"/>
    </source>
</evidence>
<comment type="similarity">
    <text evidence="2 8">Belongs to the peptidase M16 family.</text>
</comment>
<dbReference type="InterPro" id="IPR011765">
    <property type="entry name" value="Pept_M16_N"/>
</dbReference>
<keyword evidence="6" id="KW-0862">Zinc</keyword>
<name>A0ABS7AGN4_9PROT</name>
<evidence type="ECO:0000313" key="12">
    <source>
        <dbReference type="EMBL" id="MBW6401473.1"/>
    </source>
</evidence>